<gene>
    <name evidence="1" type="ORF">BpHYR1_025586</name>
</gene>
<comment type="caution">
    <text evidence="1">The sequence shown here is derived from an EMBL/GenBank/DDBJ whole genome shotgun (WGS) entry which is preliminary data.</text>
</comment>
<evidence type="ECO:0000313" key="2">
    <source>
        <dbReference type="Proteomes" id="UP000276133"/>
    </source>
</evidence>
<dbReference type="Proteomes" id="UP000276133">
    <property type="component" value="Unassembled WGS sequence"/>
</dbReference>
<accession>A0A3M7S568</accession>
<name>A0A3M7S568_BRAPC</name>
<keyword evidence="2" id="KW-1185">Reference proteome</keyword>
<protein>
    <submittedName>
        <fullName evidence="1">Uncharacterized protein</fullName>
    </submittedName>
</protein>
<evidence type="ECO:0000313" key="1">
    <source>
        <dbReference type="EMBL" id="RNA30748.1"/>
    </source>
</evidence>
<dbReference type="OrthoDB" id="2367476at2759"/>
<reference evidence="1 2" key="1">
    <citation type="journal article" date="2018" name="Sci. Rep.">
        <title>Genomic signatures of local adaptation to the degree of environmental predictability in rotifers.</title>
        <authorList>
            <person name="Franch-Gras L."/>
            <person name="Hahn C."/>
            <person name="Garcia-Roger E.M."/>
            <person name="Carmona M.J."/>
            <person name="Serra M."/>
            <person name="Gomez A."/>
        </authorList>
    </citation>
    <scope>NUCLEOTIDE SEQUENCE [LARGE SCALE GENOMIC DNA]</scope>
    <source>
        <strain evidence="1">HYR1</strain>
    </source>
</reference>
<sequence length="66" mass="7794">MPTASDVSVWIAFGEMEVFEPNYLLPNWDVFVDEAKIEKMKDTVKFENICMFGRVLWGFWIDSKKN</sequence>
<organism evidence="1 2">
    <name type="scientific">Brachionus plicatilis</name>
    <name type="common">Marine rotifer</name>
    <name type="synonym">Brachionus muelleri</name>
    <dbReference type="NCBI Taxonomy" id="10195"/>
    <lineage>
        <taxon>Eukaryota</taxon>
        <taxon>Metazoa</taxon>
        <taxon>Spiralia</taxon>
        <taxon>Gnathifera</taxon>
        <taxon>Rotifera</taxon>
        <taxon>Eurotatoria</taxon>
        <taxon>Monogononta</taxon>
        <taxon>Pseudotrocha</taxon>
        <taxon>Ploima</taxon>
        <taxon>Brachionidae</taxon>
        <taxon>Brachionus</taxon>
    </lineage>
</organism>
<proteinExistence type="predicted"/>
<dbReference type="EMBL" id="REGN01002048">
    <property type="protein sequence ID" value="RNA30748.1"/>
    <property type="molecule type" value="Genomic_DNA"/>
</dbReference>
<dbReference type="AlphaFoldDB" id="A0A3M7S568"/>